<evidence type="ECO:0000313" key="1">
    <source>
        <dbReference type="EMBL" id="AOH55314.1"/>
    </source>
</evidence>
<sequence length="79" mass="8992">MSVSSRSRHSPLPQWKFISTETRALVQAKGKYSRKKVCAFMKEKRKEGRQEDGTKTRSGRIIGKMACITKKSKGTRICT</sequence>
<gene>
    <name evidence="1" type="ORF">ABE28_013225</name>
</gene>
<dbReference type="KEGG" id="bmur:ABE28_013225"/>
<evidence type="ECO:0000313" key="2">
    <source>
        <dbReference type="Proteomes" id="UP000077926"/>
    </source>
</evidence>
<name>A0A1B3XQ30_9BACI</name>
<dbReference type="Proteomes" id="UP000077926">
    <property type="component" value="Chromosome"/>
</dbReference>
<reference evidence="1 2" key="1">
    <citation type="submission" date="2016-08" db="EMBL/GenBank/DDBJ databases">
        <title>Complete genome sequence of Bacillus muralis G25-68, a strain with toxicity to nematodes.</title>
        <authorList>
            <person name="Zheng Z."/>
        </authorList>
    </citation>
    <scope>NUCLEOTIDE SEQUENCE [LARGE SCALE GENOMIC DNA]</scope>
    <source>
        <strain evidence="1 2">G25-68</strain>
    </source>
</reference>
<dbReference type="EMBL" id="CP017080">
    <property type="protein sequence ID" value="AOH55314.1"/>
    <property type="molecule type" value="Genomic_DNA"/>
</dbReference>
<protein>
    <submittedName>
        <fullName evidence="1">Uncharacterized protein</fullName>
    </submittedName>
</protein>
<proteinExistence type="predicted"/>
<accession>A0A1B3XQ30</accession>
<dbReference type="AlphaFoldDB" id="A0A1B3XQ30"/>
<keyword evidence="2" id="KW-1185">Reference proteome</keyword>
<organism evidence="1 2">
    <name type="scientific">Peribacillus muralis</name>
    <dbReference type="NCBI Taxonomy" id="264697"/>
    <lineage>
        <taxon>Bacteria</taxon>
        <taxon>Bacillati</taxon>
        <taxon>Bacillota</taxon>
        <taxon>Bacilli</taxon>
        <taxon>Bacillales</taxon>
        <taxon>Bacillaceae</taxon>
        <taxon>Peribacillus</taxon>
    </lineage>
</organism>